<evidence type="ECO:0000313" key="1">
    <source>
        <dbReference type="EMBL" id="RDE06069.1"/>
    </source>
</evidence>
<dbReference type="EMBL" id="QQNB01000002">
    <property type="protein sequence ID" value="RDE06069.1"/>
    <property type="molecule type" value="Genomic_DNA"/>
</dbReference>
<proteinExistence type="predicted"/>
<sequence length="221" mass="24081">MMRRGRALLSRLYRARRGVALIEFALVLPILLTLSLTGAELTNYITIRMRISQLALHLADNAARIGAGTRREAKKIYESDIYDLVDGAQLQSGKLDLLRNGRIIVSSLESMPAPNTANKSRIRWQRCAGSKTSHASAWGVAGATNLDGMGPSGRQAVAPQDGVTMFVEVYYEYKPLISATRLLLADQNITEIASMMVRDRRDTGGANSGIYPVAGVTPKTC</sequence>
<dbReference type="Proteomes" id="UP000253918">
    <property type="component" value="Unassembled WGS sequence"/>
</dbReference>
<dbReference type="AlphaFoldDB" id="A0A369VW63"/>
<evidence type="ECO:0000313" key="2">
    <source>
        <dbReference type="Proteomes" id="UP000253918"/>
    </source>
</evidence>
<protein>
    <submittedName>
        <fullName evidence="1">Pilus assembly protein</fullName>
    </submittedName>
</protein>
<dbReference type="OrthoDB" id="7432392at2"/>
<gene>
    <name evidence="1" type="ORF">DVW87_07845</name>
</gene>
<organism evidence="1 2">
    <name type="scientific">Sphingomonas aracearum</name>
    <dbReference type="NCBI Taxonomy" id="2283317"/>
    <lineage>
        <taxon>Bacteria</taxon>
        <taxon>Pseudomonadati</taxon>
        <taxon>Pseudomonadota</taxon>
        <taxon>Alphaproteobacteria</taxon>
        <taxon>Sphingomonadales</taxon>
        <taxon>Sphingomonadaceae</taxon>
        <taxon>Sphingomonas</taxon>
    </lineage>
</organism>
<reference evidence="1 2" key="1">
    <citation type="submission" date="2018-07" db="EMBL/GenBank/DDBJ databases">
        <title>a novel species of Sphingomonas isolated from the rhizosphere soil of Araceae plant.</title>
        <authorList>
            <person name="Zhiyong W."/>
            <person name="Qinglan Z."/>
            <person name="Zhiwei F."/>
            <person name="Ding X."/>
            <person name="Gejiao W."/>
            <person name="Shixue Z."/>
        </authorList>
    </citation>
    <scope>NUCLEOTIDE SEQUENCE [LARGE SCALE GENOMIC DNA]</scope>
    <source>
        <strain evidence="1 2">WZY 27</strain>
    </source>
</reference>
<keyword evidence="2" id="KW-1185">Reference proteome</keyword>
<comment type="caution">
    <text evidence="1">The sequence shown here is derived from an EMBL/GenBank/DDBJ whole genome shotgun (WGS) entry which is preliminary data.</text>
</comment>
<accession>A0A369VW63</accession>
<name>A0A369VW63_9SPHN</name>